<dbReference type="Pfam" id="PF13490">
    <property type="entry name" value="zf-HC2"/>
    <property type="match status" value="1"/>
</dbReference>
<feature type="domain" description="Putative zinc-finger" evidence="4">
    <location>
        <begin position="7"/>
        <end position="36"/>
    </location>
</feature>
<evidence type="ECO:0000313" key="5">
    <source>
        <dbReference type="EMBL" id="GIE09588.1"/>
    </source>
</evidence>
<keyword evidence="3" id="KW-0472">Membrane</keyword>
<evidence type="ECO:0000313" key="6">
    <source>
        <dbReference type="Proteomes" id="UP000598174"/>
    </source>
</evidence>
<evidence type="ECO:0000256" key="3">
    <source>
        <dbReference type="SAM" id="Phobius"/>
    </source>
</evidence>
<dbReference type="Gene3D" id="1.10.10.1320">
    <property type="entry name" value="Anti-sigma factor, zinc-finger domain"/>
    <property type="match status" value="1"/>
</dbReference>
<reference evidence="5" key="1">
    <citation type="submission" date="2021-01" db="EMBL/GenBank/DDBJ databases">
        <title>Whole genome shotgun sequence of Actinoplanes ferrugineus NBRC 15555.</title>
        <authorList>
            <person name="Komaki H."/>
            <person name="Tamura T."/>
        </authorList>
    </citation>
    <scope>NUCLEOTIDE SEQUENCE</scope>
    <source>
        <strain evidence="5">NBRC 15555</strain>
    </source>
</reference>
<keyword evidence="1" id="KW-0805">Transcription regulation</keyword>
<keyword evidence="3" id="KW-1133">Transmembrane helix</keyword>
<dbReference type="AlphaFoldDB" id="A0A919MBD3"/>
<dbReference type="RefSeq" id="WP_203816177.1">
    <property type="nucleotide sequence ID" value="NZ_BAAABP010000007.1"/>
</dbReference>
<keyword evidence="2" id="KW-0804">Transcription</keyword>
<proteinExistence type="predicted"/>
<evidence type="ECO:0000256" key="1">
    <source>
        <dbReference type="ARBA" id="ARBA00023015"/>
    </source>
</evidence>
<dbReference type="Proteomes" id="UP000598174">
    <property type="component" value="Unassembled WGS sequence"/>
</dbReference>
<comment type="caution">
    <text evidence="5">The sequence shown here is derived from an EMBL/GenBank/DDBJ whole genome shotgun (WGS) entry which is preliminary data.</text>
</comment>
<evidence type="ECO:0000259" key="4">
    <source>
        <dbReference type="Pfam" id="PF13490"/>
    </source>
</evidence>
<feature type="transmembrane region" description="Helical" evidence="3">
    <location>
        <begin position="90"/>
        <end position="109"/>
    </location>
</feature>
<dbReference type="InterPro" id="IPR041916">
    <property type="entry name" value="Anti_sigma_zinc_sf"/>
</dbReference>
<gene>
    <name evidence="5" type="ORF">Afe05nite_14280</name>
</gene>
<sequence>MSEHETALLGAYVLGVLDLSEQDSVRAHLDGCAPCRREVDDLREMEQALGELPPEAFLDGPPPGGDLLLRRTIDEVRGEHRRETRRKRTLLAAAAALVLIAALGGGLLLGRRTAGDPSPVADTAPARVGSASVAATGVRMTAEVAPAAGWVRVRVTISGVPAGEECRLVVLARDGSREQAGSWLAPEFGTTTVDGAAVLAPADVAAVLAETYAGQILVTTPV</sequence>
<dbReference type="InterPro" id="IPR027383">
    <property type="entry name" value="Znf_put"/>
</dbReference>
<name>A0A919MBD3_9ACTN</name>
<keyword evidence="3" id="KW-0812">Transmembrane</keyword>
<accession>A0A919MBD3</accession>
<keyword evidence="6" id="KW-1185">Reference proteome</keyword>
<evidence type="ECO:0000256" key="2">
    <source>
        <dbReference type="ARBA" id="ARBA00023163"/>
    </source>
</evidence>
<organism evidence="5 6">
    <name type="scientific">Paractinoplanes ferrugineus</name>
    <dbReference type="NCBI Taxonomy" id="113564"/>
    <lineage>
        <taxon>Bacteria</taxon>
        <taxon>Bacillati</taxon>
        <taxon>Actinomycetota</taxon>
        <taxon>Actinomycetes</taxon>
        <taxon>Micromonosporales</taxon>
        <taxon>Micromonosporaceae</taxon>
        <taxon>Paractinoplanes</taxon>
    </lineage>
</organism>
<protein>
    <recommendedName>
        <fullName evidence="4">Putative zinc-finger domain-containing protein</fullName>
    </recommendedName>
</protein>
<dbReference type="EMBL" id="BOMM01000009">
    <property type="protein sequence ID" value="GIE09588.1"/>
    <property type="molecule type" value="Genomic_DNA"/>
</dbReference>